<protein>
    <recommendedName>
        <fullName evidence="1">PPM-type phosphatase domain-containing protein</fullName>
    </recommendedName>
</protein>
<keyword evidence="3" id="KW-1185">Reference proteome</keyword>
<dbReference type="InterPro" id="IPR001932">
    <property type="entry name" value="PPM-type_phosphatase-like_dom"/>
</dbReference>
<dbReference type="PROSITE" id="PS51746">
    <property type="entry name" value="PPM_2"/>
    <property type="match status" value="1"/>
</dbReference>
<feature type="domain" description="PPM-type phosphatase" evidence="1">
    <location>
        <begin position="1"/>
        <end position="160"/>
    </location>
</feature>
<name>A0ABQ7D5B0_BRACR</name>
<dbReference type="Gene3D" id="3.60.40.10">
    <property type="entry name" value="PPM-type phosphatase domain"/>
    <property type="match status" value="1"/>
</dbReference>
<sequence length="205" mass="22741">MTRSKNLWTNENCWIVDKRNSLIAILRCAAIAVSRDHKLDQIDERERIENAGGFVMWAGKQINKKTIGLVGGVLAVSRAFGDRLLKQYVVADPEIREEKIDDSLEFLILASDGLWDVFSNEEAVAMVKEVEDPEDSAKKLVAEAIKRGSKDNITCVIVRFLETSSSSHVSSSSFKGSNQLLPLGDLKISSNETKQVQIDAENSSE</sequence>
<dbReference type="Proteomes" id="UP000266723">
    <property type="component" value="Unassembled WGS sequence"/>
</dbReference>
<comment type="caution">
    <text evidence="2">The sequence shown here is derived from an EMBL/GenBank/DDBJ whole genome shotgun (WGS) entry which is preliminary data.</text>
</comment>
<reference evidence="2 3" key="1">
    <citation type="journal article" date="2020" name="BMC Genomics">
        <title>Intraspecific diversification of the crop wild relative Brassica cretica Lam. using demographic model selection.</title>
        <authorList>
            <person name="Kioukis A."/>
            <person name="Michalopoulou V.A."/>
            <person name="Briers L."/>
            <person name="Pirintsos S."/>
            <person name="Studholme D.J."/>
            <person name="Pavlidis P."/>
            <person name="Sarris P.F."/>
        </authorList>
    </citation>
    <scope>NUCLEOTIDE SEQUENCE [LARGE SCALE GENOMIC DNA]</scope>
    <source>
        <strain evidence="3">cv. PFS-1207/04</strain>
    </source>
</reference>
<dbReference type="InterPro" id="IPR015655">
    <property type="entry name" value="PP2C"/>
</dbReference>
<dbReference type="SMART" id="SM00332">
    <property type="entry name" value="PP2Cc"/>
    <property type="match status" value="1"/>
</dbReference>
<gene>
    <name evidence="2" type="ORF">DY000_02019304</name>
</gene>
<dbReference type="InterPro" id="IPR036457">
    <property type="entry name" value="PPM-type-like_dom_sf"/>
</dbReference>
<accession>A0ABQ7D5B0</accession>
<evidence type="ECO:0000313" key="2">
    <source>
        <dbReference type="EMBL" id="KAF3566694.1"/>
    </source>
</evidence>
<dbReference type="SUPFAM" id="SSF81606">
    <property type="entry name" value="PP2C-like"/>
    <property type="match status" value="1"/>
</dbReference>
<organism evidence="2 3">
    <name type="scientific">Brassica cretica</name>
    <name type="common">Mustard</name>
    <dbReference type="NCBI Taxonomy" id="69181"/>
    <lineage>
        <taxon>Eukaryota</taxon>
        <taxon>Viridiplantae</taxon>
        <taxon>Streptophyta</taxon>
        <taxon>Embryophyta</taxon>
        <taxon>Tracheophyta</taxon>
        <taxon>Spermatophyta</taxon>
        <taxon>Magnoliopsida</taxon>
        <taxon>eudicotyledons</taxon>
        <taxon>Gunneridae</taxon>
        <taxon>Pentapetalae</taxon>
        <taxon>rosids</taxon>
        <taxon>malvids</taxon>
        <taxon>Brassicales</taxon>
        <taxon>Brassicaceae</taxon>
        <taxon>Brassiceae</taxon>
        <taxon>Brassica</taxon>
    </lineage>
</organism>
<dbReference type="CDD" id="cd00143">
    <property type="entry name" value="PP2Cc"/>
    <property type="match status" value="1"/>
</dbReference>
<evidence type="ECO:0000259" key="1">
    <source>
        <dbReference type="PROSITE" id="PS51746"/>
    </source>
</evidence>
<dbReference type="EMBL" id="QGKV02000759">
    <property type="protein sequence ID" value="KAF3566694.1"/>
    <property type="molecule type" value="Genomic_DNA"/>
</dbReference>
<dbReference type="PANTHER" id="PTHR47992">
    <property type="entry name" value="PROTEIN PHOSPHATASE"/>
    <property type="match status" value="1"/>
</dbReference>
<dbReference type="Pfam" id="PF00481">
    <property type="entry name" value="PP2C"/>
    <property type="match status" value="1"/>
</dbReference>
<evidence type="ECO:0000313" key="3">
    <source>
        <dbReference type="Proteomes" id="UP000266723"/>
    </source>
</evidence>
<proteinExistence type="predicted"/>